<accession>A0ABD6QJV3</accession>
<dbReference type="Proteomes" id="UP000187001">
    <property type="component" value="Unassembled WGS sequence"/>
</dbReference>
<dbReference type="Pfam" id="PF12684">
    <property type="entry name" value="DUF3799"/>
    <property type="match status" value="1"/>
</dbReference>
<dbReference type="EMBL" id="MBER01000097">
    <property type="protein sequence ID" value="OMC41900.1"/>
    <property type="molecule type" value="Genomic_DNA"/>
</dbReference>
<dbReference type="Gene3D" id="3.90.320.10">
    <property type="match status" value="1"/>
</dbReference>
<feature type="domain" description="Putative exodeoxyribonuclease 8 PDDEXK-like" evidence="1">
    <location>
        <begin position="28"/>
        <end position="269"/>
    </location>
</feature>
<comment type="caution">
    <text evidence="2">The sequence shown here is derived from an EMBL/GenBank/DDBJ whole genome shotgun (WGS) entry which is preliminary data.</text>
</comment>
<reference evidence="2 3" key="1">
    <citation type="submission" date="2016-07" db="EMBL/GenBank/DDBJ databases">
        <authorList>
            <person name="Sutton G."/>
            <person name="Brinkac L."/>
            <person name="Sanka R."/>
            <person name="Adams M."/>
            <person name="Lau E."/>
            <person name="Kumar A."/>
            <person name="Macaden R."/>
        </authorList>
    </citation>
    <scope>NUCLEOTIDE SEQUENCE [LARGE SCALE GENOMIC DNA]</scope>
    <source>
        <strain evidence="2 3">GA-0871</strain>
    </source>
</reference>
<proteinExistence type="predicted"/>
<evidence type="ECO:0000259" key="1">
    <source>
        <dbReference type="Pfam" id="PF12684"/>
    </source>
</evidence>
<gene>
    <name evidence="2" type="ORF">A5742_31465</name>
</gene>
<protein>
    <recommendedName>
        <fullName evidence="1">Putative exodeoxyribonuclease 8 PDDEXK-like domain-containing protein</fullName>
    </recommendedName>
</protein>
<dbReference type="RefSeq" id="WP_076206204.1">
    <property type="nucleotide sequence ID" value="NZ_MBER01000097.1"/>
</dbReference>
<dbReference type="InterPro" id="IPR024432">
    <property type="entry name" value="Put_RecE_PDDEXK-like_dom"/>
</dbReference>
<sequence length="288" mass="32413">MTLPIPTQDGRYGHVPEDAYHQDRGSLSVSGAKLLLPPSCPAKFHEIMTNGQPPKKVWDFGHVAHHLVLGKGSAFKVLDPEIHGLKADGTVAASPRATTDWKNAEKDARAQGLIPIHIGDYTKAKEMAEKVHKHPEAGPIFKRGHAEVSYYNTDPDTGTRLRCRVDWINEEITDYKTSDTANPEDLERKFHRLGYYMQAAWYIDLVTAITGGPAPRFRFVVQEKAAPYVVTVLEYDTEAIEEGRRRNREAIHTYTACMQSNTWPGYSDETVTLSLPHWAFEDEMEIAI</sequence>
<evidence type="ECO:0000313" key="2">
    <source>
        <dbReference type="EMBL" id="OMC41900.1"/>
    </source>
</evidence>
<dbReference type="AlphaFoldDB" id="A0ABD6QJV3"/>
<organism evidence="2 3">
    <name type="scientific">Mycolicibacterium fortuitum</name>
    <name type="common">Mycobacterium fortuitum</name>
    <dbReference type="NCBI Taxonomy" id="1766"/>
    <lineage>
        <taxon>Bacteria</taxon>
        <taxon>Bacillati</taxon>
        <taxon>Actinomycetota</taxon>
        <taxon>Actinomycetes</taxon>
        <taxon>Mycobacteriales</taxon>
        <taxon>Mycobacteriaceae</taxon>
        <taxon>Mycolicibacterium</taxon>
    </lineage>
</organism>
<evidence type="ECO:0000313" key="3">
    <source>
        <dbReference type="Proteomes" id="UP000187001"/>
    </source>
</evidence>
<name>A0ABD6QJV3_MYCFO</name>
<dbReference type="InterPro" id="IPR011604">
    <property type="entry name" value="PDDEXK-like_dom_sf"/>
</dbReference>